<feature type="domain" description="Amidohydrolase-related" evidence="1">
    <location>
        <begin position="194"/>
        <end position="432"/>
    </location>
</feature>
<comment type="caution">
    <text evidence="2">The sequence shown here is derived from an EMBL/GenBank/DDBJ whole genome shotgun (WGS) entry which is preliminary data.</text>
</comment>
<proteinExistence type="predicted"/>
<gene>
    <name evidence="2" type="ORF">AU467_20120</name>
</gene>
<reference evidence="2 3" key="1">
    <citation type="submission" date="2015-12" db="EMBL/GenBank/DDBJ databases">
        <title>Draft genome sequence of Mesorhizobium sp. UFLA 01-765, a multitolerant efficient symbiont and plant-growth promoting strain isolated from Zn-mining soil using Leucaena leucocephala as a trap plant.</title>
        <authorList>
            <person name="Rangel W.M."/>
            <person name="Thijs S."/>
            <person name="Longatti S.M."/>
            <person name="Moreira F.M."/>
            <person name="Weyens N."/>
            <person name="Vangronsveld J."/>
            <person name="Van Hamme J.D."/>
            <person name="Bottos E.M."/>
            <person name="Rineau F."/>
        </authorList>
    </citation>
    <scope>NUCLEOTIDE SEQUENCE [LARGE SCALE GENOMIC DNA]</scope>
    <source>
        <strain evidence="2 3">UFLA 01-765</strain>
    </source>
</reference>
<dbReference type="Gene3D" id="3.20.20.140">
    <property type="entry name" value="Metal-dependent hydrolases"/>
    <property type="match status" value="1"/>
</dbReference>
<sequence>MIKGNGMNADRRIEGVVEQTPFIDTHEHLIEESRRLSGTLDARWFPCNDWSYLFGTYVVDDLAVAGMPAAEVQSFLKPDLSSEEKYRLIAPYWDRVRHTGYAQALRHTFRGLYGEDDLTAESLPRIAERYREAVRPGFYADILRRAYIEQCQVSSPQRIFMETEQPALLTQDLNITNFCQCSAADFARVKAETGREAVTLEEWLDIVDFYFSTYARRAVAVKCYIAYSRSLNFAPVAKTNAARLFLHHVGESGLPLGSGDLQVLQDFLFRYCVAKAGEFGLPVKLHTGYLAGHGIMQLARVRDNASDLCRLLQDFPDTRFVLMHIGYPYEKEFIALAKHYPNAAIDMCWAWIINPAASVRFLKEFLLSVPSSKIFTFGGDYYAVEPVYGHACIARRGISQALSELVAEGWIASEEAPNMIQTIMRGNALRFFSGRSECVQK</sequence>
<organism evidence="2 3">
    <name type="scientific">Rhizobium loti</name>
    <name type="common">Mesorhizobium loti</name>
    <dbReference type="NCBI Taxonomy" id="381"/>
    <lineage>
        <taxon>Bacteria</taxon>
        <taxon>Pseudomonadati</taxon>
        <taxon>Pseudomonadota</taxon>
        <taxon>Alphaproteobacteria</taxon>
        <taxon>Hyphomicrobiales</taxon>
        <taxon>Phyllobacteriaceae</taxon>
        <taxon>Mesorhizobium</taxon>
    </lineage>
</organism>
<dbReference type="AlphaFoldDB" id="A0A124GGG2"/>
<protein>
    <recommendedName>
        <fullName evidence="1">Amidohydrolase-related domain-containing protein</fullName>
    </recommendedName>
</protein>
<dbReference type="InterPro" id="IPR032466">
    <property type="entry name" value="Metal_Hydrolase"/>
</dbReference>
<dbReference type="Proteomes" id="UP000053176">
    <property type="component" value="Unassembled WGS sequence"/>
</dbReference>
<dbReference type="PANTHER" id="PTHR43383:SF2">
    <property type="entry name" value="AMIDOHYDROLASE 2 FAMILY PROTEIN"/>
    <property type="match status" value="1"/>
</dbReference>
<dbReference type="EMBL" id="LPWA01000103">
    <property type="protein sequence ID" value="KUM26648.1"/>
    <property type="molecule type" value="Genomic_DNA"/>
</dbReference>
<dbReference type="Pfam" id="PF04909">
    <property type="entry name" value="Amidohydro_2"/>
    <property type="match status" value="1"/>
</dbReference>
<dbReference type="SUPFAM" id="SSF51556">
    <property type="entry name" value="Metallo-dependent hydrolases"/>
    <property type="match status" value="1"/>
</dbReference>
<evidence type="ECO:0000313" key="2">
    <source>
        <dbReference type="EMBL" id="KUM26648.1"/>
    </source>
</evidence>
<dbReference type="PANTHER" id="PTHR43383">
    <property type="entry name" value="NODULIN 6"/>
    <property type="match status" value="1"/>
</dbReference>
<evidence type="ECO:0000313" key="3">
    <source>
        <dbReference type="Proteomes" id="UP000053176"/>
    </source>
</evidence>
<accession>A0A124GGG2</accession>
<dbReference type="GO" id="GO:0016787">
    <property type="term" value="F:hydrolase activity"/>
    <property type="evidence" value="ECO:0007669"/>
    <property type="project" value="InterPro"/>
</dbReference>
<dbReference type="OrthoDB" id="8244441at2"/>
<dbReference type="InterPro" id="IPR006680">
    <property type="entry name" value="Amidohydro-rel"/>
</dbReference>
<name>A0A124GGG2_RHILI</name>
<evidence type="ECO:0000259" key="1">
    <source>
        <dbReference type="Pfam" id="PF04909"/>
    </source>
</evidence>